<protein>
    <submittedName>
        <fullName evidence="2">Uncharacterized protein</fullName>
    </submittedName>
</protein>
<feature type="compositionally biased region" description="Low complexity" evidence="1">
    <location>
        <begin position="37"/>
        <end position="81"/>
    </location>
</feature>
<reference evidence="2" key="1">
    <citation type="submission" date="2022-10" db="EMBL/GenBank/DDBJ databases">
        <authorList>
            <person name="Chen Y."/>
            <person name="Dougan E. K."/>
            <person name="Chan C."/>
            <person name="Rhodes N."/>
            <person name="Thang M."/>
        </authorList>
    </citation>
    <scope>NUCLEOTIDE SEQUENCE</scope>
</reference>
<dbReference type="AlphaFoldDB" id="A0A9P1GUB6"/>
<sequence length="233" mass="24068">MVAVDHGRVADLSDSADEAPPAPATPKSKAKAKAKAKSSPATPKKPTSGVISSPKAASKSKSPAVPKLKKPAASLKRPASAMNAAEDVNGDDASIDVPAETKDPNDGNSSPGKGEEDPDVCKKPAMRKNKKAVDFGLDPVTHVKHNGQDYFNMQYVAKGKVSIRNDSKLVVFTAAAGGATLKQNDDICVAVLKALETSQNLPNSLAQGHQWAADLWAKINNVGSTAGPSDAPA</sequence>
<accession>A0A9P1GUB6</accession>
<dbReference type="EMBL" id="CAMXCT030006843">
    <property type="protein sequence ID" value="CAL4808265.1"/>
    <property type="molecule type" value="Genomic_DNA"/>
</dbReference>
<organism evidence="2">
    <name type="scientific">Cladocopium goreaui</name>
    <dbReference type="NCBI Taxonomy" id="2562237"/>
    <lineage>
        <taxon>Eukaryota</taxon>
        <taxon>Sar</taxon>
        <taxon>Alveolata</taxon>
        <taxon>Dinophyceae</taxon>
        <taxon>Suessiales</taxon>
        <taxon>Symbiodiniaceae</taxon>
        <taxon>Cladocopium</taxon>
    </lineage>
</organism>
<dbReference type="Proteomes" id="UP001152797">
    <property type="component" value="Unassembled WGS sequence"/>
</dbReference>
<dbReference type="EMBL" id="CAMXCT010006843">
    <property type="protein sequence ID" value="CAI4020953.1"/>
    <property type="molecule type" value="Genomic_DNA"/>
</dbReference>
<feature type="compositionally biased region" description="Basic and acidic residues" evidence="1">
    <location>
        <begin position="1"/>
        <end position="11"/>
    </location>
</feature>
<feature type="compositionally biased region" description="Basic and acidic residues" evidence="1">
    <location>
        <begin position="113"/>
        <end position="122"/>
    </location>
</feature>
<evidence type="ECO:0000313" key="2">
    <source>
        <dbReference type="EMBL" id="CAI4020953.1"/>
    </source>
</evidence>
<evidence type="ECO:0000313" key="3">
    <source>
        <dbReference type="EMBL" id="CAL4808265.1"/>
    </source>
</evidence>
<keyword evidence="4" id="KW-1185">Reference proteome</keyword>
<proteinExistence type="predicted"/>
<reference evidence="3 4" key="2">
    <citation type="submission" date="2024-05" db="EMBL/GenBank/DDBJ databases">
        <authorList>
            <person name="Chen Y."/>
            <person name="Shah S."/>
            <person name="Dougan E. K."/>
            <person name="Thang M."/>
            <person name="Chan C."/>
        </authorList>
    </citation>
    <scope>NUCLEOTIDE SEQUENCE [LARGE SCALE GENOMIC DNA]</scope>
</reference>
<gene>
    <name evidence="2" type="ORF">C1SCF055_LOCUS45320</name>
</gene>
<comment type="caution">
    <text evidence="2">The sequence shown here is derived from an EMBL/GenBank/DDBJ whole genome shotgun (WGS) entry which is preliminary data.</text>
</comment>
<dbReference type="EMBL" id="CAMXCT020006843">
    <property type="protein sequence ID" value="CAL1174328.1"/>
    <property type="molecule type" value="Genomic_DNA"/>
</dbReference>
<evidence type="ECO:0000313" key="4">
    <source>
        <dbReference type="Proteomes" id="UP001152797"/>
    </source>
</evidence>
<feature type="region of interest" description="Disordered" evidence="1">
    <location>
        <begin position="1"/>
        <end position="122"/>
    </location>
</feature>
<name>A0A9P1GUB6_9DINO</name>
<evidence type="ECO:0000256" key="1">
    <source>
        <dbReference type="SAM" id="MobiDB-lite"/>
    </source>
</evidence>